<gene>
    <name evidence="2" type="ORF">SAMN04488006_1525</name>
</gene>
<reference evidence="3" key="1">
    <citation type="submission" date="2016-10" db="EMBL/GenBank/DDBJ databases">
        <authorList>
            <person name="Varghese N."/>
            <person name="Submissions S."/>
        </authorList>
    </citation>
    <scope>NUCLEOTIDE SEQUENCE [LARGE SCALE GENOMIC DNA]</scope>
    <source>
        <strain evidence="3">DSM 24450</strain>
    </source>
</reference>
<dbReference type="STRING" id="593133.SAMN04488006_1525"/>
<keyword evidence="3" id="KW-1185">Reference proteome</keyword>
<feature type="transmembrane region" description="Helical" evidence="1">
    <location>
        <begin position="12"/>
        <end position="34"/>
    </location>
</feature>
<dbReference type="AlphaFoldDB" id="A0A1I6Q662"/>
<evidence type="ECO:0000256" key="1">
    <source>
        <dbReference type="SAM" id="Phobius"/>
    </source>
</evidence>
<dbReference type="EMBL" id="FOZP01000003">
    <property type="protein sequence ID" value="SFS47868.1"/>
    <property type="molecule type" value="Genomic_DNA"/>
</dbReference>
<keyword evidence="1" id="KW-1133">Transmembrane helix</keyword>
<sequence>MNYKKNNFLTEIFMKILYFFKSLFIYICSVNALLKHYKIAMKTAVKFVFIFKNTFFRFTTQVVRQR</sequence>
<keyword evidence="1" id="KW-0472">Membrane</keyword>
<name>A0A1I6Q662_9FLAO</name>
<evidence type="ECO:0000313" key="2">
    <source>
        <dbReference type="EMBL" id="SFS47868.1"/>
    </source>
</evidence>
<protein>
    <submittedName>
        <fullName evidence="2">Uncharacterized protein</fullName>
    </submittedName>
</protein>
<organism evidence="2 3">
    <name type="scientific">Lutibacter maritimus</name>
    <dbReference type="NCBI Taxonomy" id="593133"/>
    <lineage>
        <taxon>Bacteria</taxon>
        <taxon>Pseudomonadati</taxon>
        <taxon>Bacteroidota</taxon>
        <taxon>Flavobacteriia</taxon>
        <taxon>Flavobacteriales</taxon>
        <taxon>Flavobacteriaceae</taxon>
        <taxon>Lutibacter</taxon>
    </lineage>
</organism>
<keyword evidence="1" id="KW-0812">Transmembrane</keyword>
<accession>A0A1I6Q662</accession>
<evidence type="ECO:0000313" key="3">
    <source>
        <dbReference type="Proteomes" id="UP000199312"/>
    </source>
</evidence>
<proteinExistence type="predicted"/>
<dbReference type="Proteomes" id="UP000199312">
    <property type="component" value="Unassembled WGS sequence"/>
</dbReference>